<accession>A0A1M6KP11</accession>
<dbReference type="RefSeq" id="WP_244895779.1">
    <property type="nucleotide sequence ID" value="NZ_CABMFG010000012.1"/>
</dbReference>
<proteinExistence type="predicted"/>
<dbReference type="GO" id="GO:0016740">
    <property type="term" value="F:transferase activity"/>
    <property type="evidence" value="ECO:0007669"/>
    <property type="project" value="UniProtKB-KW"/>
</dbReference>
<organism evidence="1 2">
    <name type="scientific">Bacteroides stercorirosoris</name>
    <dbReference type="NCBI Taxonomy" id="871324"/>
    <lineage>
        <taxon>Bacteria</taxon>
        <taxon>Pseudomonadati</taxon>
        <taxon>Bacteroidota</taxon>
        <taxon>Bacteroidia</taxon>
        <taxon>Bacteroidales</taxon>
        <taxon>Bacteroidaceae</taxon>
        <taxon>Bacteroides</taxon>
    </lineage>
</organism>
<evidence type="ECO:0000313" key="1">
    <source>
        <dbReference type="EMBL" id="SHJ60594.1"/>
    </source>
</evidence>
<dbReference type="EMBL" id="FQZN01000039">
    <property type="protein sequence ID" value="SHJ60594.1"/>
    <property type="molecule type" value="Genomic_DNA"/>
</dbReference>
<protein>
    <submittedName>
        <fullName evidence="1">Uncharacterized nucleotidyltransferase</fullName>
    </submittedName>
</protein>
<keyword evidence="2" id="KW-1185">Reference proteome</keyword>
<dbReference type="Proteomes" id="UP000184192">
    <property type="component" value="Unassembled WGS sequence"/>
</dbReference>
<reference evidence="2" key="1">
    <citation type="submission" date="2016-11" db="EMBL/GenBank/DDBJ databases">
        <authorList>
            <person name="Varghese N."/>
            <person name="Submissions S."/>
        </authorList>
    </citation>
    <scope>NUCLEOTIDE SEQUENCE [LARGE SCALE GENOMIC DNA]</scope>
    <source>
        <strain evidence="2">DSM 26884</strain>
    </source>
</reference>
<sequence length="387" mass="43926">MIRLTFLALVRSGLWNTPADPALFNGMSAADWGEVYHFARTQALLAITFDGMLSLPSEVRPPRPLYLQWAAQVARIEQSNIRLNAELPEIFMPYREAGLHPVLLKGQGIATYYINPLHRQCGDIDVYIGKEGQPIANSILLRHGAAAEGEASDKHASYSLHNIHIENHRMILRINNPAGNRYFQRLVKEWHPQQSEMQEINEYPVALPPVTFNALYIFMHAFVHFLNSGIGLRQVCDWARLLATRQDDIDKVILERHFRKVGLLRAAKAFGYIAVHHLGLPEQDLPFSIKGMERAGEVLLDDIFATGNFGQYDTRVQPRPKGYWSGKWHTFCRATKRCMKLRQFAPGEAVWYPVTLIKGTITIQLNKLRATKRQVLCSMIASATCSL</sequence>
<dbReference type="eggNOG" id="COG2244">
    <property type="taxonomic scope" value="Bacteria"/>
</dbReference>
<dbReference type="Pfam" id="PF14907">
    <property type="entry name" value="NTP_transf_5"/>
    <property type="match status" value="1"/>
</dbReference>
<evidence type="ECO:0000313" key="2">
    <source>
        <dbReference type="Proteomes" id="UP000184192"/>
    </source>
</evidence>
<dbReference type="InterPro" id="IPR039498">
    <property type="entry name" value="NTP_transf_5"/>
</dbReference>
<gene>
    <name evidence="1" type="ORF">SAMN05444350_13920</name>
</gene>
<name>A0A1M6KP11_9BACE</name>
<dbReference type="AlphaFoldDB" id="A0A1M6KP11"/>
<dbReference type="GeneID" id="92714368"/>
<keyword evidence="1" id="KW-0808">Transferase</keyword>